<feature type="domain" description="PRC-barrel" evidence="1">
    <location>
        <begin position="10"/>
        <end position="86"/>
    </location>
</feature>
<sequence>MLKEKTHKLLSADSLKGTKVINKDGEDLGKIEEIMLECSSGSIAYAVLSFGGVLGMGAKLFAVPWRRLEIDTDEEVLRLDVSKELLEKAPGFDKDDWPDFRDHRWHMNVHSYYGVQPGIWMPGPSATAGRKAS</sequence>
<evidence type="ECO:0000259" key="1">
    <source>
        <dbReference type="Pfam" id="PF05239"/>
    </source>
</evidence>
<dbReference type="Proteomes" id="UP000547674">
    <property type="component" value="Unassembled WGS sequence"/>
</dbReference>
<accession>A0A7Y2H1A9</accession>
<proteinExistence type="predicted"/>
<dbReference type="SUPFAM" id="SSF50346">
    <property type="entry name" value="PRC-barrel domain"/>
    <property type="match status" value="1"/>
</dbReference>
<evidence type="ECO:0000313" key="2">
    <source>
        <dbReference type="EMBL" id="NNF05869.1"/>
    </source>
</evidence>
<dbReference type="InterPro" id="IPR011033">
    <property type="entry name" value="PRC_barrel-like_sf"/>
</dbReference>
<reference evidence="2 3" key="1">
    <citation type="submission" date="2020-03" db="EMBL/GenBank/DDBJ databases">
        <title>Metabolic flexibility allows generalist bacteria to become dominant in a frequently disturbed ecosystem.</title>
        <authorList>
            <person name="Chen Y.-J."/>
            <person name="Leung P.M."/>
            <person name="Bay S.K."/>
            <person name="Hugenholtz P."/>
            <person name="Kessler A.J."/>
            <person name="Shelley G."/>
            <person name="Waite D.W."/>
            <person name="Cook P.L."/>
            <person name="Greening C."/>
        </authorList>
    </citation>
    <scope>NUCLEOTIDE SEQUENCE [LARGE SCALE GENOMIC DNA]</scope>
    <source>
        <strain evidence="2">SS_bin_28</strain>
    </source>
</reference>
<dbReference type="PANTHER" id="PTHR36505:SF1">
    <property type="entry name" value="BLR1072 PROTEIN"/>
    <property type="match status" value="1"/>
</dbReference>
<dbReference type="Gene3D" id="2.30.30.240">
    <property type="entry name" value="PRC-barrel domain"/>
    <property type="match status" value="1"/>
</dbReference>
<gene>
    <name evidence="2" type="ORF">HKN21_03850</name>
</gene>
<protein>
    <submittedName>
        <fullName evidence="2">PRC-barrel domain-containing protein</fullName>
    </submittedName>
</protein>
<dbReference type="EMBL" id="JABDJR010000145">
    <property type="protein sequence ID" value="NNF05869.1"/>
    <property type="molecule type" value="Genomic_DNA"/>
</dbReference>
<name>A0A7Y2H1A9_UNCEI</name>
<dbReference type="AlphaFoldDB" id="A0A7Y2H1A9"/>
<organism evidence="2 3">
    <name type="scientific">Eiseniibacteriota bacterium</name>
    <dbReference type="NCBI Taxonomy" id="2212470"/>
    <lineage>
        <taxon>Bacteria</taxon>
        <taxon>Candidatus Eiseniibacteriota</taxon>
    </lineage>
</organism>
<dbReference type="Pfam" id="PF05239">
    <property type="entry name" value="PRC"/>
    <property type="match status" value="1"/>
</dbReference>
<evidence type="ECO:0000313" key="3">
    <source>
        <dbReference type="Proteomes" id="UP000547674"/>
    </source>
</evidence>
<dbReference type="InterPro" id="IPR027275">
    <property type="entry name" value="PRC-brl_dom"/>
</dbReference>
<comment type="caution">
    <text evidence="2">The sequence shown here is derived from an EMBL/GenBank/DDBJ whole genome shotgun (WGS) entry which is preliminary data.</text>
</comment>
<dbReference type="PANTHER" id="PTHR36505">
    <property type="entry name" value="BLR1072 PROTEIN"/>
    <property type="match status" value="1"/>
</dbReference>